<reference evidence="1 2" key="1">
    <citation type="submission" date="2018-11" db="EMBL/GenBank/DDBJ databases">
        <title>Taxonoimc description of Halomarina strain SPP-AMP-1.</title>
        <authorList>
            <person name="Pal Y."/>
            <person name="Srinivasana K."/>
            <person name="Verma A."/>
            <person name="Kumar P."/>
        </authorList>
    </citation>
    <scope>NUCLEOTIDE SEQUENCE [LARGE SCALE GENOMIC DNA]</scope>
    <source>
        <strain evidence="1 2">SPP-AMP-1</strain>
    </source>
</reference>
<dbReference type="Pfam" id="PF23378">
    <property type="entry name" value="DUF7095"/>
    <property type="match status" value="1"/>
</dbReference>
<evidence type="ECO:0000313" key="1">
    <source>
        <dbReference type="EMBL" id="RRJ30362.1"/>
    </source>
</evidence>
<dbReference type="EMBL" id="RRCH01000022">
    <property type="protein sequence ID" value="RRJ30362.1"/>
    <property type="molecule type" value="Genomic_DNA"/>
</dbReference>
<name>A0A3P3RA45_9EURY</name>
<protein>
    <submittedName>
        <fullName evidence="1">Uncharacterized protein</fullName>
    </submittedName>
</protein>
<dbReference type="InterPro" id="IPR055521">
    <property type="entry name" value="DUF7095"/>
</dbReference>
<sequence>MSQFTRSEAVDRLERLIETVEREPTPVPIREVWVYGDLALGVDPIERLNVYLTKDLLLGGDESREAEFVESHGIEGVGKTVSAEWAETHPEALRANANGYAAPERCLAAHLIDSEPIHLEVCNTGFEQNVTQRLKGAIARENYEQILDPRGVCLWVAGTRSDTAFEKLRNGELVFPTLSDALETLGMEPEAAPEAADAVTRYREHQTGTTVRGDIV</sequence>
<dbReference type="AlphaFoldDB" id="A0A3P3RA45"/>
<comment type="caution">
    <text evidence="1">The sequence shown here is derived from an EMBL/GenBank/DDBJ whole genome shotgun (WGS) entry which is preliminary data.</text>
</comment>
<evidence type="ECO:0000313" key="2">
    <source>
        <dbReference type="Proteomes" id="UP000282322"/>
    </source>
</evidence>
<organism evidence="1 2">
    <name type="scientific">Halocatena pleomorpha</name>
    <dbReference type="NCBI Taxonomy" id="1785090"/>
    <lineage>
        <taxon>Archaea</taxon>
        <taxon>Methanobacteriati</taxon>
        <taxon>Methanobacteriota</taxon>
        <taxon>Stenosarchaea group</taxon>
        <taxon>Halobacteria</taxon>
        <taxon>Halobacteriales</taxon>
        <taxon>Natronomonadaceae</taxon>
        <taxon>Halocatena</taxon>
    </lineage>
</organism>
<dbReference type="OrthoDB" id="338759at2157"/>
<gene>
    <name evidence="1" type="ORF">EIK79_10615</name>
</gene>
<proteinExistence type="predicted"/>
<dbReference type="RefSeq" id="WP_124955096.1">
    <property type="nucleotide sequence ID" value="NZ_RRCH01000022.1"/>
</dbReference>
<dbReference type="Proteomes" id="UP000282322">
    <property type="component" value="Unassembled WGS sequence"/>
</dbReference>
<keyword evidence="2" id="KW-1185">Reference proteome</keyword>
<accession>A0A3P3RA45</accession>